<evidence type="ECO:0000313" key="5">
    <source>
        <dbReference type="RefSeq" id="XP_009779891.1"/>
    </source>
</evidence>
<evidence type="ECO:0000259" key="3">
    <source>
        <dbReference type="PROSITE" id="PS50158"/>
    </source>
</evidence>
<feature type="region of interest" description="Disordered" evidence="2">
    <location>
        <begin position="1"/>
        <end position="150"/>
    </location>
</feature>
<evidence type="ECO:0000256" key="2">
    <source>
        <dbReference type="SAM" id="MobiDB-lite"/>
    </source>
</evidence>
<keyword evidence="1" id="KW-0862">Zinc</keyword>
<evidence type="ECO:0000313" key="4">
    <source>
        <dbReference type="Proteomes" id="UP000189701"/>
    </source>
</evidence>
<dbReference type="GO" id="GO:0008270">
    <property type="term" value="F:zinc ion binding"/>
    <property type="evidence" value="ECO:0007669"/>
    <property type="project" value="UniProtKB-KW"/>
</dbReference>
<name>A0A1U7WRG0_NICSY</name>
<organism evidence="4 5">
    <name type="scientific">Nicotiana sylvestris</name>
    <name type="common">Wood tobacco</name>
    <name type="synonym">South American tobacco</name>
    <dbReference type="NCBI Taxonomy" id="4096"/>
    <lineage>
        <taxon>Eukaryota</taxon>
        <taxon>Viridiplantae</taxon>
        <taxon>Streptophyta</taxon>
        <taxon>Embryophyta</taxon>
        <taxon>Tracheophyta</taxon>
        <taxon>Spermatophyta</taxon>
        <taxon>Magnoliopsida</taxon>
        <taxon>eudicotyledons</taxon>
        <taxon>Gunneridae</taxon>
        <taxon>Pentapetalae</taxon>
        <taxon>asterids</taxon>
        <taxon>lamiids</taxon>
        <taxon>Solanales</taxon>
        <taxon>Solanaceae</taxon>
        <taxon>Nicotianoideae</taxon>
        <taxon>Nicotianeae</taxon>
        <taxon>Nicotiana</taxon>
    </lineage>
</organism>
<accession>A0A1U7WRG0</accession>
<keyword evidence="4" id="KW-1185">Reference proteome</keyword>
<evidence type="ECO:0000256" key="1">
    <source>
        <dbReference type="PROSITE-ProRule" id="PRU00047"/>
    </source>
</evidence>
<proteinExistence type="predicted"/>
<gene>
    <name evidence="5" type="primary">LOC104229025</name>
</gene>
<dbReference type="PROSITE" id="PS50158">
    <property type="entry name" value="ZF_CCHC"/>
    <property type="match status" value="1"/>
</dbReference>
<feature type="domain" description="CCHC-type" evidence="3">
    <location>
        <begin position="179"/>
        <end position="193"/>
    </location>
</feature>
<dbReference type="InterPro" id="IPR001878">
    <property type="entry name" value="Znf_CCHC"/>
</dbReference>
<sequence>MVKRLVQPDEMTKECPEDGSPGTCGAPPTRQEPEAELPSPYRADPGVAAINVMTVTRKTTASQRRETAVGEGTSRLVATQQQARASASAGPFEGFGSSREQSQSSYRPQYFERPPRPPPPQLQGYRYDRYTQSGPGETSQASSLQKQRASRQIGPFPLGCAFCSRGHLGQCRSGSDAFYTCGRPGHMMQDCPNRDYGDMAQPANSTTGSAMSMHPSGHMSQSLAGRG</sequence>
<feature type="compositionally biased region" description="Polar residues" evidence="2">
    <location>
        <begin position="218"/>
        <end position="227"/>
    </location>
</feature>
<feature type="compositionally biased region" description="Polar residues" evidence="2">
    <location>
        <begin position="53"/>
        <end position="62"/>
    </location>
</feature>
<dbReference type="Gene3D" id="4.10.60.10">
    <property type="entry name" value="Zinc finger, CCHC-type"/>
    <property type="match status" value="1"/>
</dbReference>
<dbReference type="RefSeq" id="XP_009779891.1">
    <property type="nucleotide sequence ID" value="XM_009781589.1"/>
</dbReference>
<protein>
    <submittedName>
        <fullName evidence="5">Uncharacterized protein LOC104229025</fullName>
    </submittedName>
</protein>
<keyword evidence="1" id="KW-0479">Metal-binding</keyword>
<dbReference type="GO" id="GO:0003676">
    <property type="term" value="F:nucleic acid binding"/>
    <property type="evidence" value="ECO:0007669"/>
    <property type="project" value="InterPro"/>
</dbReference>
<dbReference type="Pfam" id="PF00098">
    <property type="entry name" value="zf-CCHC"/>
    <property type="match status" value="1"/>
</dbReference>
<feature type="compositionally biased region" description="Polar residues" evidence="2">
    <location>
        <begin position="130"/>
        <end position="147"/>
    </location>
</feature>
<keyword evidence="1" id="KW-0863">Zinc-finger</keyword>
<reference evidence="5" key="2">
    <citation type="submission" date="2025-08" db="UniProtKB">
        <authorList>
            <consortium name="RefSeq"/>
        </authorList>
    </citation>
    <scope>IDENTIFICATION</scope>
    <source>
        <tissue evidence="5">Leaf</tissue>
    </source>
</reference>
<feature type="region of interest" description="Disordered" evidence="2">
    <location>
        <begin position="197"/>
        <end position="227"/>
    </location>
</feature>
<feature type="compositionally biased region" description="Low complexity" evidence="2">
    <location>
        <begin position="78"/>
        <end position="89"/>
    </location>
</feature>
<reference evidence="4" key="1">
    <citation type="journal article" date="2013" name="Genome Biol.">
        <title>Reference genomes and transcriptomes of Nicotiana sylvestris and Nicotiana tomentosiformis.</title>
        <authorList>
            <person name="Sierro N."/>
            <person name="Battey J.N."/>
            <person name="Ouadi S."/>
            <person name="Bovet L."/>
            <person name="Goepfert S."/>
            <person name="Bakaher N."/>
            <person name="Peitsch M.C."/>
            <person name="Ivanov N.V."/>
        </authorList>
    </citation>
    <scope>NUCLEOTIDE SEQUENCE [LARGE SCALE GENOMIC DNA]</scope>
</reference>
<feature type="compositionally biased region" description="Basic and acidic residues" evidence="2">
    <location>
        <begin position="1"/>
        <end position="16"/>
    </location>
</feature>
<dbReference type="AlphaFoldDB" id="A0A1U7WRG0"/>
<dbReference type="Proteomes" id="UP000189701">
    <property type="component" value="Unplaced"/>
</dbReference>